<feature type="region of interest" description="Disordered" evidence="11">
    <location>
        <begin position="257"/>
        <end position="276"/>
    </location>
</feature>
<evidence type="ECO:0000259" key="13">
    <source>
        <dbReference type="PROSITE" id="PS51194"/>
    </source>
</evidence>
<dbReference type="SMART" id="SM00490">
    <property type="entry name" value="HELICc"/>
    <property type="match status" value="1"/>
</dbReference>
<dbReference type="CDD" id="cd17945">
    <property type="entry name" value="DEADc_DDX23"/>
    <property type="match status" value="1"/>
</dbReference>
<protein>
    <recommendedName>
        <fullName evidence="1">RNA helicase</fullName>
        <ecNumber evidence="1">3.6.4.13</ecNumber>
    </recommendedName>
</protein>
<dbReference type="PROSITE" id="PS51195">
    <property type="entry name" value="Q_MOTIF"/>
    <property type="match status" value="1"/>
</dbReference>
<keyword evidence="5" id="KW-0347">Helicase</keyword>
<evidence type="ECO:0000256" key="1">
    <source>
        <dbReference type="ARBA" id="ARBA00012552"/>
    </source>
</evidence>
<evidence type="ECO:0000259" key="14">
    <source>
        <dbReference type="PROSITE" id="PS51195"/>
    </source>
</evidence>
<name>A0ABP1FLK2_9CHLO</name>
<evidence type="ECO:0000256" key="11">
    <source>
        <dbReference type="SAM" id="MobiDB-lite"/>
    </source>
</evidence>
<dbReference type="CDD" id="cd18787">
    <property type="entry name" value="SF2_C_DEAD"/>
    <property type="match status" value="1"/>
</dbReference>
<reference evidence="15 16" key="1">
    <citation type="submission" date="2024-06" db="EMBL/GenBank/DDBJ databases">
        <authorList>
            <person name="Kraege A."/>
            <person name="Thomma B."/>
        </authorList>
    </citation>
    <scope>NUCLEOTIDE SEQUENCE [LARGE SCALE GENOMIC DNA]</scope>
</reference>
<feature type="compositionally biased region" description="Basic and acidic residues" evidence="11">
    <location>
        <begin position="62"/>
        <end position="151"/>
    </location>
</feature>
<dbReference type="Pfam" id="PF25430">
    <property type="entry name" value="DDX23"/>
    <property type="match status" value="1"/>
</dbReference>
<evidence type="ECO:0000259" key="12">
    <source>
        <dbReference type="PROSITE" id="PS51192"/>
    </source>
</evidence>
<dbReference type="Gene3D" id="3.40.50.300">
    <property type="entry name" value="P-loop containing nucleotide triphosphate hydrolases"/>
    <property type="match status" value="2"/>
</dbReference>
<keyword evidence="2" id="KW-0507">mRNA processing</keyword>
<dbReference type="SMART" id="SM00487">
    <property type="entry name" value="DEXDc"/>
    <property type="match status" value="1"/>
</dbReference>
<dbReference type="Pfam" id="PF00270">
    <property type="entry name" value="DEAD"/>
    <property type="match status" value="1"/>
</dbReference>
<evidence type="ECO:0000256" key="4">
    <source>
        <dbReference type="ARBA" id="ARBA00022801"/>
    </source>
</evidence>
<feature type="short sequence motif" description="Q motif" evidence="10">
    <location>
        <begin position="441"/>
        <end position="469"/>
    </location>
</feature>
<evidence type="ECO:0000256" key="5">
    <source>
        <dbReference type="ARBA" id="ARBA00022806"/>
    </source>
</evidence>
<evidence type="ECO:0000256" key="3">
    <source>
        <dbReference type="ARBA" id="ARBA00022741"/>
    </source>
</evidence>
<dbReference type="PROSITE" id="PS51192">
    <property type="entry name" value="HELICASE_ATP_BIND_1"/>
    <property type="match status" value="1"/>
</dbReference>
<keyword evidence="4" id="KW-0378">Hydrolase</keyword>
<dbReference type="InterPro" id="IPR027417">
    <property type="entry name" value="P-loop_NTPase"/>
</dbReference>
<dbReference type="InterPro" id="IPR014001">
    <property type="entry name" value="Helicase_ATP-bd"/>
</dbReference>
<evidence type="ECO:0000256" key="9">
    <source>
        <dbReference type="ARBA" id="ARBA00047984"/>
    </source>
</evidence>
<dbReference type="InterPro" id="IPR014014">
    <property type="entry name" value="RNA_helicase_DEAD_Q_motif"/>
</dbReference>
<evidence type="ECO:0000256" key="6">
    <source>
        <dbReference type="ARBA" id="ARBA00022840"/>
    </source>
</evidence>
<proteinExistence type="inferred from homology"/>
<dbReference type="PROSITE" id="PS51194">
    <property type="entry name" value="HELICASE_CTER"/>
    <property type="match status" value="1"/>
</dbReference>
<dbReference type="EC" id="3.6.4.13" evidence="1"/>
<dbReference type="Pfam" id="PF00271">
    <property type="entry name" value="Helicase_C"/>
    <property type="match status" value="1"/>
</dbReference>
<dbReference type="EMBL" id="CAXHTA020000002">
    <property type="protein sequence ID" value="CAL5219801.1"/>
    <property type="molecule type" value="Genomic_DNA"/>
</dbReference>
<evidence type="ECO:0000256" key="2">
    <source>
        <dbReference type="ARBA" id="ARBA00022664"/>
    </source>
</evidence>
<feature type="domain" description="DEAD-box RNA helicase Q" evidence="14">
    <location>
        <begin position="441"/>
        <end position="469"/>
    </location>
</feature>
<dbReference type="InterPro" id="IPR011545">
    <property type="entry name" value="DEAD/DEAH_box_helicase_dom"/>
</dbReference>
<dbReference type="SUPFAM" id="SSF52540">
    <property type="entry name" value="P-loop containing nucleoside triphosphate hydrolases"/>
    <property type="match status" value="1"/>
</dbReference>
<evidence type="ECO:0000256" key="7">
    <source>
        <dbReference type="ARBA" id="ARBA00023187"/>
    </source>
</evidence>
<keyword evidence="16" id="KW-1185">Reference proteome</keyword>
<keyword evidence="7" id="KW-0508">mRNA splicing</keyword>
<comment type="catalytic activity">
    <reaction evidence="9">
        <text>ATP + H2O = ADP + phosphate + H(+)</text>
        <dbReference type="Rhea" id="RHEA:13065"/>
        <dbReference type="ChEBI" id="CHEBI:15377"/>
        <dbReference type="ChEBI" id="CHEBI:15378"/>
        <dbReference type="ChEBI" id="CHEBI:30616"/>
        <dbReference type="ChEBI" id="CHEBI:43474"/>
        <dbReference type="ChEBI" id="CHEBI:456216"/>
        <dbReference type="EC" id="3.6.4.13"/>
    </reaction>
</comment>
<dbReference type="PANTHER" id="PTHR47958">
    <property type="entry name" value="ATP-DEPENDENT RNA HELICASE DBP3"/>
    <property type="match status" value="1"/>
</dbReference>
<accession>A0ABP1FLK2</accession>
<feature type="compositionally biased region" description="Basic and acidic residues" evidence="11">
    <location>
        <begin position="850"/>
        <end position="860"/>
    </location>
</feature>
<evidence type="ECO:0000313" key="15">
    <source>
        <dbReference type="EMBL" id="CAL5219801.1"/>
    </source>
</evidence>
<feature type="region of interest" description="Disordered" evidence="11">
    <location>
        <begin position="1"/>
        <end position="203"/>
    </location>
</feature>
<dbReference type="InterPro" id="IPR000629">
    <property type="entry name" value="RNA-helicase_DEAD-box_CS"/>
</dbReference>
<comment type="similarity">
    <text evidence="8">Belongs to the DEAD box helicase family. DDX23/PRP28 subfamily.</text>
</comment>
<dbReference type="InterPro" id="IPR057479">
    <property type="entry name" value="PRP28/DDX23-like_helical"/>
</dbReference>
<feature type="compositionally biased region" description="Basic and acidic residues" evidence="11">
    <location>
        <begin position="11"/>
        <end position="53"/>
    </location>
</feature>
<sequence>MPRSRSPGPGREARRDRERSRERVRDRDRDRDRETRKRERSPAGRVPREPSREAKRRRSHSRDRDRDAKPSRVRSKSRDRDSHRRHESRDRPRDPDRARDDRREKERDRDRDSNRDHDRSRDHDRDRERDRGRDRDRDNRSDRNGDMHASERATANGDARENGRQESSGTAPTANGRPDLMDGHGAQTNGAKKAEPLSLEELLKKRKAEQEDLAKPKFLTKKQRAELAIKRREEEVALQKAKEDELRTAHTVFQSTFDKEKRREAERKAEMERQRRVEEKEKDRTLELIKQQYLGAEKQKKKVMRPTEKFRFNFDWEAAEDTSRDLNPLTKETTEAALLFGRGMRAGVDRREQKKAAAMHEQEILRKMRETAGIVETHEDRARDRERNRLANDYEEKDNRKADRHWNEKAREEMTERDWRIFREDFSISYKGNTGGTLPLRNWEEANFPDSIMKAIEKMKYLKPSPIQMAAIPLGLQFRDVIGVAETGSGKTAAFVFPMLIYIMSQPKMTEEVAQNGPYAVVMAPTRELAQQIEEETMKLAQFTDYRMVSVVGGQNIEEQGFKLRKGCEIVIATPGRLLDCLEKAYAVLNQCNYVVLDEADRMIDMGFEPQVRGVLDAMPSTNLKPENEEEELEKDMVYRTTYMFSATMPAAVERLARKYMRRPVVVNIGSAGKATDNVAQEVIMCKDNDKPHLLEEHLKRVDEKRVIVFVNTKNHCDSVSRQLEQSNKHSCTVLHGGKTQDQREAGLAGFKEGKYSVLVATDVAGRGIDVQDVACVINYDMPHSIENYTHRIGRTGRAGKKGYAVTFLTLSDTETFYDLKKLLEESNAQVPSQLAHHEAAKTKPAAPGEQRRRDQIVYL</sequence>
<keyword evidence="6" id="KW-0067">ATP-binding</keyword>
<feature type="domain" description="Helicase C-terminal" evidence="13">
    <location>
        <begin position="694"/>
        <end position="839"/>
    </location>
</feature>
<keyword evidence="3" id="KW-0547">Nucleotide-binding</keyword>
<evidence type="ECO:0000256" key="8">
    <source>
        <dbReference type="ARBA" id="ARBA00037954"/>
    </source>
</evidence>
<dbReference type="Proteomes" id="UP001497392">
    <property type="component" value="Unassembled WGS sequence"/>
</dbReference>
<dbReference type="PROSITE" id="PS00039">
    <property type="entry name" value="DEAD_ATP_HELICASE"/>
    <property type="match status" value="1"/>
</dbReference>
<dbReference type="InterPro" id="IPR001650">
    <property type="entry name" value="Helicase_C-like"/>
</dbReference>
<gene>
    <name evidence="15" type="primary">g1708</name>
    <name evidence="15" type="ORF">VP750_LOCUS1460</name>
</gene>
<comment type="caution">
    <text evidence="15">The sequence shown here is derived from an EMBL/GenBank/DDBJ whole genome shotgun (WGS) entry which is preliminary data.</text>
</comment>
<evidence type="ECO:0000256" key="10">
    <source>
        <dbReference type="PROSITE-ProRule" id="PRU00552"/>
    </source>
</evidence>
<evidence type="ECO:0000313" key="16">
    <source>
        <dbReference type="Proteomes" id="UP001497392"/>
    </source>
</evidence>
<feature type="region of interest" description="Disordered" evidence="11">
    <location>
        <begin position="831"/>
        <end position="860"/>
    </location>
</feature>
<organism evidence="15 16">
    <name type="scientific">Coccomyxa viridis</name>
    <dbReference type="NCBI Taxonomy" id="1274662"/>
    <lineage>
        <taxon>Eukaryota</taxon>
        <taxon>Viridiplantae</taxon>
        <taxon>Chlorophyta</taxon>
        <taxon>core chlorophytes</taxon>
        <taxon>Trebouxiophyceae</taxon>
        <taxon>Trebouxiophyceae incertae sedis</taxon>
        <taxon>Coccomyxaceae</taxon>
        <taxon>Coccomyxa</taxon>
    </lineage>
</organism>
<feature type="domain" description="Helicase ATP-binding" evidence="12">
    <location>
        <begin position="472"/>
        <end position="667"/>
    </location>
</feature>